<dbReference type="EMBL" id="JACHIK010000030">
    <property type="protein sequence ID" value="MBB5045194.1"/>
    <property type="molecule type" value="Genomic_DNA"/>
</dbReference>
<gene>
    <name evidence="3" type="ORF">HNQ66_004623</name>
</gene>
<feature type="domain" description="DUF6538" evidence="2">
    <location>
        <begin position="6"/>
        <end position="62"/>
    </location>
</feature>
<comment type="caution">
    <text evidence="3">The sequence shown here is derived from an EMBL/GenBank/DDBJ whole genome shotgun (WGS) entry which is preliminary data.</text>
</comment>
<dbReference type="AlphaFoldDB" id="A0A7W7YZQ0"/>
<organism evidence="3 4">
    <name type="scientific">Shinella fusca</name>
    <dbReference type="NCBI Taxonomy" id="544480"/>
    <lineage>
        <taxon>Bacteria</taxon>
        <taxon>Pseudomonadati</taxon>
        <taxon>Pseudomonadota</taxon>
        <taxon>Alphaproteobacteria</taxon>
        <taxon>Hyphomicrobiales</taxon>
        <taxon>Rhizobiaceae</taxon>
        <taxon>Shinella</taxon>
    </lineage>
</organism>
<dbReference type="InterPro" id="IPR046668">
    <property type="entry name" value="DUF6538"/>
</dbReference>
<feature type="region of interest" description="Disordered" evidence="1">
    <location>
        <begin position="196"/>
        <end position="241"/>
    </location>
</feature>
<sequence length="241" mass="27003">MTAIQHVFKRGSVYWWRRRLPIGINAHDWVRLELSLNTKERGLARRIALEVTLASDRLLPALKAKMISTEDTRRILIQVAREHSDYLDSIARGGDAVKGRRSETASAWAIRLYTAQGESAVVGPIEERELRAAGLDDGMIHDVRRSLEFHRTSGFARPGRQKLEGILKQHGRVMMSLLSRIRIVSMADGGHRSAHAEMISASGPPNGRSVAISRERARSARSGGFRQGNGEKMLPRRKRSI</sequence>
<dbReference type="RefSeq" id="WP_184147167.1">
    <property type="nucleotide sequence ID" value="NZ_JACHIK010000030.1"/>
</dbReference>
<proteinExistence type="predicted"/>
<keyword evidence="4" id="KW-1185">Reference proteome</keyword>
<reference evidence="3 4" key="1">
    <citation type="submission" date="2020-08" db="EMBL/GenBank/DDBJ databases">
        <title>Genomic Encyclopedia of Type Strains, Phase IV (KMG-IV): sequencing the most valuable type-strain genomes for metagenomic binning, comparative biology and taxonomic classification.</title>
        <authorList>
            <person name="Goeker M."/>
        </authorList>
    </citation>
    <scope>NUCLEOTIDE SEQUENCE [LARGE SCALE GENOMIC DNA]</scope>
    <source>
        <strain evidence="3 4">DSM 21319</strain>
    </source>
</reference>
<dbReference type="Pfam" id="PF20172">
    <property type="entry name" value="DUF6538"/>
    <property type="match status" value="1"/>
</dbReference>
<accession>A0A7W7YZQ0</accession>
<dbReference type="Proteomes" id="UP000535406">
    <property type="component" value="Unassembled WGS sequence"/>
</dbReference>
<evidence type="ECO:0000256" key="1">
    <source>
        <dbReference type="SAM" id="MobiDB-lite"/>
    </source>
</evidence>
<protein>
    <recommendedName>
        <fullName evidence="2">DUF6538 domain-containing protein</fullName>
    </recommendedName>
</protein>
<evidence type="ECO:0000313" key="3">
    <source>
        <dbReference type="EMBL" id="MBB5045194.1"/>
    </source>
</evidence>
<evidence type="ECO:0000259" key="2">
    <source>
        <dbReference type="Pfam" id="PF20172"/>
    </source>
</evidence>
<name>A0A7W7YZQ0_9HYPH</name>
<evidence type="ECO:0000313" key="4">
    <source>
        <dbReference type="Proteomes" id="UP000535406"/>
    </source>
</evidence>